<evidence type="ECO:0000313" key="2">
    <source>
        <dbReference type="Proteomes" id="UP000054558"/>
    </source>
</evidence>
<dbReference type="Proteomes" id="UP000054558">
    <property type="component" value="Unassembled WGS sequence"/>
</dbReference>
<proteinExistence type="predicted"/>
<gene>
    <name evidence="1" type="ORF">KFL_003360060</name>
</gene>
<dbReference type="AlphaFoldDB" id="A0A1Y1I867"/>
<organism evidence="1 2">
    <name type="scientific">Klebsormidium nitens</name>
    <name type="common">Green alga</name>
    <name type="synonym">Ulothrix nitens</name>
    <dbReference type="NCBI Taxonomy" id="105231"/>
    <lineage>
        <taxon>Eukaryota</taxon>
        <taxon>Viridiplantae</taxon>
        <taxon>Streptophyta</taxon>
        <taxon>Klebsormidiophyceae</taxon>
        <taxon>Klebsormidiales</taxon>
        <taxon>Klebsormidiaceae</taxon>
        <taxon>Klebsormidium</taxon>
    </lineage>
</organism>
<dbReference type="OMA" id="LWNCADA"/>
<reference evidence="1 2" key="1">
    <citation type="journal article" date="2014" name="Nat. Commun.">
        <title>Klebsormidium flaccidum genome reveals primary factors for plant terrestrial adaptation.</title>
        <authorList>
            <person name="Hori K."/>
            <person name="Maruyama F."/>
            <person name="Fujisawa T."/>
            <person name="Togashi T."/>
            <person name="Yamamoto N."/>
            <person name="Seo M."/>
            <person name="Sato S."/>
            <person name="Yamada T."/>
            <person name="Mori H."/>
            <person name="Tajima N."/>
            <person name="Moriyama T."/>
            <person name="Ikeuchi M."/>
            <person name="Watanabe M."/>
            <person name="Wada H."/>
            <person name="Kobayashi K."/>
            <person name="Saito M."/>
            <person name="Masuda T."/>
            <person name="Sasaki-Sekimoto Y."/>
            <person name="Mashiguchi K."/>
            <person name="Awai K."/>
            <person name="Shimojima M."/>
            <person name="Masuda S."/>
            <person name="Iwai M."/>
            <person name="Nobusawa T."/>
            <person name="Narise T."/>
            <person name="Kondo S."/>
            <person name="Saito H."/>
            <person name="Sato R."/>
            <person name="Murakawa M."/>
            <person name="Ihara Y."/>
            <person name="Oshima-Yamada Y."/>
            <person name="Ohtaka K."/>
            <person name="Satoh M."/>
            <person name="Sonobe K."/>
            <person name="Ishii M."/>
            <person name="Ohtani R."/>
            <person name="Kanamori-Sato M."/>
            <person name="Honoki R."/>
            <person name="Miyazaki D."/>
            <person name="Mochizuki H."/>
            <person name="Umetsu J."/>
            <person name="Higashi K."/>
            <person name="Shibata D."/>
            <person name="Kamiya Y."/>
            <person name="Sato N."/>
            <person name="Nakamura Y."/>
            <person name="Tabata S."/>
            <person name="Ida S."/>
            <person name="Kurokawa K."/>
            <person name="Ohta H."/>
        </authorList>
    </citation>
    <scope>NUCLEOTIDE SEQUENCE [LARGE SCALE GENOMIC DNA]</scope>
    <source>
        <strain evidence="1 2">NIES-2285</strain>
    </source>
</reference>
<dbReference type="EMBL" id="DF237285">
    <property type="protein sequence ID" value="GAQ87174.1"/>
    <property type="molecule type" value="Genomic_DNA"/>
</dbReference>
<dbReference type="Gene3D" id="1.25.40.10">
    <property type="entry name" value="Tetratricopeptide repeat domain"/>
    <property type="match status" value="1"/>
</dbReference>
<dbReference type="InterPro" id="IPR011990">
    <property type="entry name" value="TPR-like_helical_dom_sf"/>
</dbReference>
<dbReference type="SUPFAM" id="SSF48452">
    <property type="entry name" value="TPR-like"/>
    <property type="match status" value="1"/>
</dbReference>
<dbReference type="OrthoDB" id="509917at2759"/>
<sequence>MSRNARNSRWKDGKKGEKAKDVLTPVQLMLAEASRLKQAAERKTAGREAAALFEQSADKYRASLQLDVTVSQRLDALNDLGEAYLEWSASLLAHLRSGPASFDSGSEERGTAVHMAVASLCNESNSAYEAIISEAGTAPDAQASANTSERASAWLEATVNSGNALAEWADALAEIPKENGGGAQRASTLLERAEGRYSAALELQKDDIETLTNFGDCLVRHAEMLCGPFPHSSRPAEWDQAGPLFERAMQAYAAGCSVADVRLGDDLAGLLLNWGAGLFSAAQRCPETTAALALFAQAEEKLRHGADFSRTDVAPRVTLGDTLSGHGERAHAGGHVAEAYSLLTCAVDEGYGAALRIDRNNVDAKLGVADVFLLAGKLKHKDGDAQASHENFERSTAAYREALGGQPAGLGFAEWCDAMYNYACAAALAGHEDEVRGALTKLQGLRRLRADELAADDDLASCRNKEWFQDILKDGSL</sequence>
<protein>
    <recommendedName>
        <fullName evidence="3">KIF-binding protein</fullName>
    </recommendedName>
</protein>
<keyword evidence="2" id="KW-1185">Reference proteome</keyword>
<evidence type="ECO:0000313" key="1">
    <source>
        <dbReference type="EMBL" id="GAQ87174.1"/>
    </source>
</evidence>
<evidence type="ECO:0008006" key="3">
    <source>
        <dbReference type="Google" id="ProtNLM"/>
    </source>
</evidence>
<accession>A0A1Y1I867</accession>
<name>A0A1Y1I867_KLENI</name>